<sequence length="408" mass="47419">MIGFFKYLKGYLRIKVWGFSPERFMNLCSNRGILLWEIVRDEDTYYMNISINGFYKLRPIVKKTGTKVAILEKYGLPFFLPLLQKRKIFLAGMLLSVAFWMWSSLYVWDIEISGNYQITQDVFESFLKEQQVKVGMRKSGLDIEELEKEIRREFPQVTWTSARLTGTRLQIAVKENDAPMIEDALEEEETGKDLVSQYQGTIVSMIVRNGVPMAAIGDTVEKGTLLVDGKVPVYNEDGTVREYQLVNADADIVIEHTRTFRGTLPFDYIKKEYTGRIRKRYFLKVGEKEWKIPQERPFLIYDSVIKESRPLLFQKLSIPVYFGSVTHREYQNVEYEYTLEEARDLLNEKLRLFLTSLEEKGVQIIEKNVRIDTNDGMWVIEGSFLVREAAGKSVDTTIPDTGAQETSW</sequence>
<protein>
    <submittedName>
        <fullName evidence="1">Sporulation protein YqfD</fullName>
    </submittedName>
</protein>
<reference evidence="1" key="1">
    <citation type="journal article" date="2021" name="PeerJ">
        <title>Extensive microbial diversity within the chicken gut microbiome revealed by metagenomics and culture.</title>
        <authorList>
            <person name="Gilroy R."/>
            <person name="Ravi A."/>
            <person name="Getino M."/>
            <person name="Pursley I."/>
            <person name="Horton D.L."/>
            <person name="Alikhan N.F."/>
            <person name="Baker D."/>
            <person name="Gharbi K."/>
            <person name="Hall N."/>
            <person name="Watson M."/>
            <person name="Adriaenssens E.M."/>
            <person name="Foster-Nyarko E."/>
            <person name="Jarju S."/>
            <person name="Secka A."/>
            <person name="Antonio M."/>
            <person name="Oren A."/>
            <person name="Chaudhuri R.R."/>
            <person name="La Ragione R."/>
            <person name="Hildebrand F."/>
            <person name="Pallen M.J."/>
        </authorList>
    </citation>
    <scope>NUCLEOTIDE SEQUENCE</scope>
    <source>
        <strain evidence="1">CHK195-6426</strain>
    </source>
</reference>
<evidence type="ECO:0000313" key="1">
    <source>
        <dbReference type="EMBL" id="HIW81547.1"/>
    </source>
</evidence>
<dbReference type="InterPro" id="IPR010690">
    <property type="entry name" value="YqfD"/>
</dbReference>
<dbReference type="Proteomes" id="UP000824265">
    <property type="component" value="Unassembled WGS sequence"/>
</dbReference>
<name>A0A9D1R7K6_9FIRM</name>
<dbReference type="RefSeq" id="WP_318705302.1">
    <property type="nucleotide sequence ID" value="NZ_CALWMU010000032.1"/>
</dbReference>
<gene>
    <name evidence="1" type="ORF">H9742_08525</name>
</gene>
<evidence type="ECO:0000313" key="2">
    <source>
        <dbReference type="Proteomes" id="UP000824265"/>
    </source>
</evidence>
<dbReference type="EMBL" id="DXGH01000044">
    <property type="protein sequence ID" value="HIW81547.1"/>
    <property type="molecule type" value="Genomic_DNA"/>
</dbReference>
<comment type="caution">
    <text evidence="1">The sequence shown here is derived from an EMBL/GenBank/DDBJ whole genome shotgun (WGS) entry which is preliminary data.</text>
</comment>
<dbReference type="AlphaFoldDB" id="A0A9D1R7K6"/>
<reference evidence="1" key="2">
    <citation type="submission" date="2021-04" db="EMBL/GenBank/DDBJ databases">
        <authorList>
            <person name="Gilroy R."/>
        </authorList>
    </citation>
    <scope>NUCLEOTIDE SEQUENCE</scope>
    <source>
        <strain evidence="1">CHK195-6426</strain>
    </source>
</reference>
<organism evidence="1 2">
    <name type="scientific">Candidatus Acetatifactor stercoripullorum</name>
    <dbReference type="NCBI Taxonomy" id="2838414"/>
    <lineage>
        <taxon>Bacteria</taxon>
        <taxon>Bacillati</taxon>
        <taxon>Bacillota</taxon>
        <taxon>Clostridia</taxon>
        <taxon>Lachnospirales</taxon>
        <taxon>Lachnospiraceae</taxon>
        <taxon>Acetatifactor</taxon>
    </lineage>
</organism>
<accession>A0A9D1R7K6</accession>
<proteinExistence type="predicted"/>
<dbReference type="Pfam" id="PF06898">
    <property type="entry name" value="YqfD"/>
    <property type="match status" value="1"/>
</dbReference>